<evidence type="ECO:0000256" key="1">
    <source>
        <dbReference type="ARBA" id="ARBA00004651"/>
    </source>
</evidence>
<feature type="region of interest" description="Disordered" evidence="7">
    <location>
        <begin position="225"/>
        <end position="254"/>
    </location>
</feature>
<dbReference type="Proteomes" id="UP000823201">
    <property type="component" value="Unassembled WGS sequence"/>
</dbReference>
<keyword evidence="12" id="KW-1185">Reference proteome</keyword>
<evidence type="ECO:0000256" key="2">
    <source>
        <dbReference type="ARBA" id="ARBA00006683"/>
    </source>
</evidence>
<keyword evidence="5 8" id="KW-1133">Transmembrane helix</keyword>
<dbReference type="InterPro" id="IPR050445">
    <property type="entry name" value="Bact_polysacc_biosynth/exp"/>
</dbReference>
<comment type="similarity">
    <text evidence="2">Belongs to the CpsC/CapA family.</text>
</comment>
<dbReference type="PANTHER" id="PTHR32309">
    <property type="entry name" value="TYROSINE-PROTEIN KINASE"/>
    <property type="match status" value="1"/>
</dbReference>
<evidence type="ECO:0000259" key="10">
    <source>
        <dbReference type="Pfam" id="PF13807"/>
    </source>
</evidence>
<evidence type="ECO:0000256" key="4">
    <source>
        <dbReference type="ARBA" id="ARBA00022692"/>
    </source>
</evidence>
<dbReference type="InterPro" id="IPR003856">
    <property type="entry name" value="LPS_length_determ_N"/>
</dbReference>
<evidence type="ECO:0000256" key="3">
    <source>
        <dbReference type="ARBA" id="ARBA00022475"/>
    </source>
</evidence>
<feature type="transmembrane region" description="Helical" evidence="8">
    <location>
        <begin position="174"/>
        <end position="195"/>
    </location>
</feature>
<gene>
    <name evidence="11" type="ORF">JOC27_001213</name>
</gene>
<evidence type="ECO:0000256" key="7">
    <source>
        <dbReference type="SAM" id="MobiDB-lite"/>
    </source>
</evidence>
<evidence type="ECO:0000313" key="11">
    <source>
        <dbReference type="EMBL" id="MBM7657763.1"/>
    </source>
</evidence>
<dbReference type="EMBL" id="JAFBEV010000008">
    <property type="protein sequence ID" value="MBM7657763.1"/>
    <property type="molecule type" value="Genomic_DNA"/>
</dbReference>
<dbReference type="RefSeq" id="WP_205006087.1">
    <property type="nucleotide sequence ID" value="NZ_CBCRXA010000006.1"/>
</dbReference>
<evidence type="ECO:0000313" key="12">
    <source>
        <dbReference type="Proteomes" id="UP000823201"/>
    </source>
</evidence>
<feature type="domain" description="Tyrosine-protein kinase G-rich" evidence="10">
    <location>
        <begin position="142"/>
        <end position="194"/>
    </location>
</feature>
<keyword evidence="3" id="KW-1003">Cell membrane</keyword>
<comment type="caution">
    <text evidence="11">The sequence shown here is derived from an EMBL/GenBank/DDBJ whole genome shotgun (WGS) entry which is preliminary data.</text>
</comment>
<proteinExistence type="inferred from homology"/>
<name>A0ABS2Q7P0_9BACL</name>
<sequence>MEETISLKEIAQILKKRMALILVITMLAIAASAVVTYFFITPKYDASTQILVNQSNDTNSLYTTNAVQTNVQLVNTYSVIIDNPSVLNPVIQALDLKMNASQLKSMLTVATEQNSQVFTLTAETANAAESARIVNAVAASFKNRVQKAMNVDNVTILSPANVSAASAPVKPKPLMNLAIAAVVGLMASVGLAFLLDYLDNTIKTEEDVAQLLELPVLGVVTEITSRDDKRNKANARHSESSHRVGGRHDVSAKL</sequence>
<evidence type="ECO:0000259" key="9">
    <source>
        <dbReference type="Pfam" id="PF02706"/>
    </source>
</evidence>
<evidence type="ECO:0000256" key="6">
    <source>
        <dbReference type="ARBA" id="ARBA00023136"/>
    </source>
</evidence>
<feature type="transmembrane region" description="Helical" evidence="8">
    <location>
        <begin position="20"/>
        <end position="40"/>
    </location>
</feature>
<dbReference type="Pfam" id="PF13807">
    <property type="entry name" value="GNVR"/>
    <property type="match status" value="1"/>
</dbReference>
<feature type="domain" description="Polysaccharide chain length determinant N-terminal" evidence="9">
    <location>
        <begin position="3"/>
        <end position="94"/>
    </location>
</feature>
<keyword evidence="4 8" id="KW-0812">Transmembrane</keyword>
<dbReference type="InterPro" id="IPR032807">
    <property type="entry name" value="GNVR"/>
</dbReference>
<evidence type="ECO:0000256" key="5">
    <source>
        <dbReference type="ARBA" id="ARBA00022989"/>
    </source>
</evidence>
<accession>A0ABS2Q7P0</accession>
<protein>
    <submittedName>
        <fullName evidence="11">Capsular polysaccharide biosynthesis protein</fullName>
    </submittedName>
</protein>
<keyword evidence="6 8" id="KW-0472">Membrane</keyword>
<evidence type="ECO:0000256" key="8">
    <source>
        <dbReference type="SAM" id="Phobius"/>
    </source>
</evidence>
<organism evidence="11 12">
    <name type="scientific">Sporolactobacillus spathodeae</name>
    <dbReference type="NCBI Taxonomy" id="1465502"/>
    <lineage>
        <taxon>Bacteria</taxon>
        <taxon>Bacillati</taxon>
        <taxon>Bacillota</taxon>
        <taxon>Bacilli</taxon>
        <taxon>Bacillales</taxon>
        <taxon>Sporolactobacillaceae</taxon>
        <taxon>Sporolactobacillus</taxon>
    </lineage>
</organism>
<reference evidence="11 12" key="1">
    <citation type="submission" date="2021-01" db="EMBL/GenBank/DDBJ databases">
        <title>Genomic Encyclopedia of Type Strains, Phase IV (KMG-IV): sequencing the most valuable type-strain genomes for metagenomic binning, comparative biology and taxonomic classification.</title>
        <authorList>
            <person name="Goeker M."/>
        </authorList>
    </citation>
    <scope>NUCLEOTIDE SEQUENCE [LARGE SCALE GENOMIC DNA]</scope>
    <source>
        <strain evidence="11 12">DSM 100968</strain>
    </source>
</reference>
<dbReference type="Pfam" id="PF02706">
    <property type="entry name" value="Wzz"/>
    <property type="match status" value="1"/>
</dbReference>
<dbReference type="PANTHER" id="PTHR32309:SF13">
    <property type="entry name" value="FERRIC ENTEROBACTIN TRANSPORT PROTEIN FEPE"/>
    <property type="match status" value="1"/>
</dbReference>
<comment type="subcellular location">
    <subcellularLocation>
        <location evidence="1">Cell membrane</location>
        <topology evidence="1">Multi-pass membrane protein</topology>
    </subcellularLocation>
</comment>